<dbReference type="PANTHER" id="PTHR35936:SF25">
    <property type="entry name" value="ABC TRANSPORTER SUBSTRATE-BINDING PROTEIN"/>
    <property type="match status" value="1"/>
</dbReference>
<feature type="chain" id="PRO_5047326934" evidence="2">
    <location>
        <begin position="28"/>
        <end position="256"/>
    </location>
</feature>
<dbReference type="SUPFAM" id="SSF53850">
    <property type="entry name" value="Periplasmic binding protein-like II"/>
    <property type="match status" value="1"/>
</dbReference>
<feature type="signal peptide" evidence="2">
    <location>
        <begin position="1"/>
        <end position="27"/>
    </location>
</feature>
<evidence type="ECO:0000256" key="1">
    <source>
        <dbReference type="ARBA" id="ARBA00022729"/>
    </source>
</evidence>
<dbReference type="EMBL" id="JACOGF010000013">
    <property type="protein sequence ID" value="MBC3920021.1"/>
    <property type="molecule type" value="Genomic_DNA"/>
</dbReference>
<evidence type="ECO:0000256" key="2">
    <source>
        <dbReference type="SAM" id="SignalP"/>
    </source>
</evidence>
<dbReference type="PANTHER" id="PTHR35936">
    <property type="entry name" value="MEMBRANE-BOUND LYTIC MUREIN TRANSGLYCOSYLASE F"/>
    <property type="match status" value="1"/>
</dbReference>
<dbReference type="Gene3D" id="3.40.190.10">
    <property type="entry name" value="Periplasmic binding protein-like II"/>
    <property type="match status" value="2"/>
</dbReference>
<accession>A0ABR6ZVX1</accession>
<evidence type="ECO:0000313" key="4">
    <source>
        <dbReference type="EMBL" id="MBC3920021.1"/>
    </source>
</evidence>
<feature type="domain" description="Solute-binding protein family 3/N-terminal" evidence="3">
    <location>
        <begin position="43"/>
        <end position="236"/>
    </location>
</feature>
<gene>
    <name evidence="4" type="ORF">H8L32_21310</name>
</gene>
<organism evidence="4 5">
    <name type="scientific">Undibacterium hunanense</name>
    <dbReference type="NCBI Taxonomy" id="2762292"/>
    <lineage>
        <taxon>Bacteria</taxon>
        <taxon>Pseudomonadati</taxon>
        <taxon>Pseudomonadota</taxon>
        <taxon>Betaproteobacteria</taxon>
        <taxon>Burkholderiales</taxon>
        <taxon>Oxalobacteraceae</taxon>
        <taxon>Undibacterium</taxon>
    </lineage>
</organism>
<protein>
    <submittedName>
        <fullName evidence="4">Transporter substrate-binding domain-containing protein</fullName>
    </submittedName>
</protein>
<dbReference type="InterPro" id="IPR001638">
    <property type="entry name" value="Solute-binding_3/MltF_N"/>
</dbReference>
<evidence type="ECO:0000313" key="5">
    <source>
        <dbReference type="Proteomes" id="UP000650424"/>
    </source>
</evidence>
<keyword evidence="1 2" id="KW-0732">Signal</keyword>
<reference evidence="4 5" key="1">
    <citation type="submission" date="2020-08" db="EMBL/GenBank/DDBJ databases">
        <title>Novel species isolated from subtropical streams in China.</title>
        <authorList>
            <person name="Lu H."/>
        </authorList>
    </citation>
    <scope>NUCLEOTIDE SEQUENCE [LARGE SCALE GENOMIC DNA]</scope>
    <source>
        <strain evidence="4 5">CY18W</strain>
    </source>
</reference>
<name>A0ABR6ZVX1_9BURK</name>
<keyword evidence="5" id="KW-1185">Reference proteome</keyword>
<comment type="caution">
    <text evidence="4">The sequence shown here is derived from an EMBL/GenBank/DDBJ whole genome shotgun (WGS) entry which is preliminary data.</text>
</comment>
<proteinExistence type="predicted"/>
<dbReference type="Proteomes" id="UP000650424">
    <property type="component" value="Unassembled WGS sequence"/>
</dbReference>
<dbReference type="Pfam" id="PF00497">
    <property type="entry name" value="SBP_bac_3"/>
    <property type="match status" value="1"/>
</dbReference>
<dbReference type="RefSeq" id="WP_186949287.1">
    <property type="nucleotide sequence ID" value="NZ_JACOGF010000013.1"/>
</dbReference>
<evidence type="ECO:0000259" key="3">
    <source>
        <dbReference type="Pfam" id="PF00497"/>
    </source>
</evidence>
<sequence length="256" mass="28591">MHMTLLKLALSSLLFASLNLVAPASQAARVLAVGTEFASVFERNAAGEYTGLGADILRALAKQNGDDIRFEIYPWARAQWMVENEQAQILIGPYRTTEREGKFAFAKRAFYRDLIVLYVRKGSDLSWDGNYASLHGPRLGVINGWIYGAQFESMRSGIKPVLANTLTNGLNMLLAKRVDFLATNIRNTEAAMKAMGISNELQMIEPLMDIQDGYLAYCKNAGCEQLRSRYDELYEQLRTGGVLQLMARKQGVRLPP</sequence>